<accession>A0A9K3DAT3</accession>
<comment type="caution">
    <text evidence="1">The sequence shown here is derived from an EMBL/GenBank/DDBJ whole genome shotgun (WGS) entry which is preliminary data.</text>
</comment>
<sequence>MSEPRIQGPPGGTPAKGLQ</sequence>
<evidence type="ECO:0000313" key="2">
    <source>
        <dbReference type="Proteomes" id="UP000265618"/>
    </source>
</evidence>
<organism evidence="1 2">
    <name type="scientific">Kipferlia bialata</name>
    <dbReference type="NCBI Taxonomy" id="797122"/>
    <lineage>
        <taxon>Eukaryota</taxon>
        <taxon>Metamonada</taxon>
        <taxon>Carpediemonas-like organisms</taxon>
        <taxon>Kipferlia</taxon>
    </lineage>
</organism>
<evidence type="ECO:0000313" key="1">
    <source>
        <dbReference type="EMBL" id="GIQ90805.1"/>
    </source>
</evidence>
<dbReference type="AlphaFoldDB" id="A0A9K3DAT3"/>
<keyword evidence="2" id="KW-1185">Reference proteome</keyword>
<proteinExistence type="predicted"/>
<gene>
    <name evidence="1" type="ORF">KIPB_013739</name>
</gene>
<feature type="non-terminal residue" evidence="1">
    <location>
        <position position="19"/>
    </location>
</feature>
<name>A0A9K3DAT3_9EUKA</name>
<dbReference type="EMBL" id="BDIP01006689">
    <property type="protein sequence ID" value="GIQ90805.1"/>
    <property type="molecule type" value="Genomic_DNA"/>
</dbReference>
<protein>
    <submittedName>
        <fullName evidence="1">Uncharacterized protein</fullName>
    </submittedName>
</protein>
<reference evidence="1 2" key="1">
    <citation type="journal article" date="2018" name="PLoS ONE">
        <title>The draft genome of Kipferlia bialata reveals reductive genome evolution in fornicate parasites.</title>
        <authorList>
            <person name="Tanifuji G."/>
            <person name="Takabayashi S."/>
            <person name="Kume K."/>
            <person name="Takagi M."/>
            <person name="Nakayama T."/>
            <person name="Kamikawa R."/>
            <person name="Inagaki Y."/>
            <person name="Hashimoto T."/>
        </authorList>
    </citation>
    <scope>NUCLEOTIDE SEQUENCE [LARGE SCALE GENOMIC DNA]</scope>
    <source>
        <strain evidence="1">NY0173</strain>
    </source>
</reference>
<dbReference type="Proteomes" id="UP000265618">
    <property type="component" value="Unassembled WGS sequence"/>
</dbReference>